<comment type="subunit">
    <text evidence="2">Monomer. Binds 30S ribosomal subunits, but not 50S ribosomal subunits or 70S ribosomes.</text>
</comment>
<dbReference type="SUPFAM" id="SSF89919">
    <property type="entry name" value="Ribosome-binding factor A, RbfA"/>
    <property type="match status" value="1"/>
</dbReference>
<dbReference type="EMBL" id="CP012159">
    <property type="protein sequence ID" value="AKT38750.1"/>
    <property type="molecule type" value="Genomic_DNA"/>
</dbReference>
<name>A0A0K1ECZ9_CHOCO</name>
<organism evidence="3 4">
    <name type="scientific">Chondromyces crocatus</name>
    <dbReference type="NCBI Taxonomy" id="52"/>
    <lineage>
        <taxon>Bacteria</taxon>
        <taxon>Pseudomonadati</taxon>
        <taxon>Myxococcota</taxon>
        <taxon>Polyangia</taxon>
        <taxon>Polyangiales</taxon>
        <taxon>Polyangiaceae</taxon>
        <taxon>Chondromyces</taxon>
    </lineage>
</organism>
<evidence type="ECO:0000256" key="2">
    <source>
        <dbReference type="HAMAP-Rule" id="MF_00003"/>
    </source>
</evidence>
<dbReference type="InterPro" id="IPR023799">
    <property type="entry name" value="RbfA_dom_sf"/>
</dbReference>
<dbReference type="OrthoDB" id="307788at2"/>
<comment type="subcellular location">
    <subcellularLocation>
        <location evidence="2">Cytoplasm</location>
    </subcellularLocation>
</comment>
<dbReference type="Gene3D" id="3.30.300.20">
    <property type="match status" value="1"/>
</dbReference>
<dbReference type="Proteomes" id="UP000067626">
    <property type="component" value="Chromosome"/>
</dbReference>
<dbReference type="InterPro" id="IPR000238">
    <property type="entry name" value="RbfA"/>
</dbReference>
<dbReference type="KEGG" id="ccro:CMC5_028960"/>
<keyword evidence="1 2" id="KW-0690">Ribosome biogenesis</keyword>
<dbReference type="HAMAP" id="MF_00003">
    <property type="entry name" value="RbfA"/>
    <property type="match status" value="1"/>
</dbReference>
<evidence type="ECO:0000313" key="4">
    <source>
        <dbReference type="Proteomes" id="UP000067626"/>
    </source>
</evidence>
<gene>
    <name evidence="2 3" type="primary">rbfA</name>
    <name evidence="3" type="ORF">CMC5_028960</name>
</gene>
<evidence type="ECO:0000256" key="1">
    <source>
        <dbReference type="ARBA" id="ARBA00022517"/>
    </source>
</evidence>
<sequence>MKDGGKRTGRVGEALRAELAREIRALNDPRVLGVIVSRVEIDPDLARAKIYVRHDLGVAEPSARREILRGLAAASGRLRRDVARRLTLRSMPELHFHYDEALDEQRRIEEILHEIKSEEAQRKPGGSSGAPQS</sequence>
<dbReference type="PANTHER" id="PTHR33515">
    <property type="entry name" value="RIBOSOME-BINDING FACTOR A, CHLOROPLASTIC-RELATED"/>
    <property type="match status" value="1"/>
</dbReference>
<dbReference type="InterPro" id="IPR015946">
    <property type="entry name" value="KH_dom-like_a/b"/>
</dbReference>
<dbReference type="GO" id="GO:0043024">
    <property type="term" value="F:ribosomal small subunit binding"/>
    <property type="evidence" value="ECO:0007669"/>
    <property type="project" value="TreeGrafter"/>
</dbReference>
<accession>A0A0K1ECZ9</accession>
<dbReference type="STRING" id="52.CMC5_028960"/>
<dbReference type="NCBIfam" id="TIGR00082">
    <property type="entry name" value="rbfA"/>
    <property type="match status" value="1"/>
</dbReference>
<keyword evidence="2" id="KW-0963">Cytoplasm</keyword>
<proteinExistence type="inferred from homology"/>
<reference evidence="3 4" key="1">
    <citation type="submission" date="2015-07" db="EMBL/GenBank/DDBJ databases">
        <title>Genome analysis of myxobacterium Chondromyces crocatus Cm c5 reveals a high potential for natural compound synthesis and the genetic basis for the loss of fruiting body formation.</title>
        <authorList>
            <person name="Zaburannyi N."/>
            <person name="Bunk B."/>
            <person name="Maier J."/>
            <person name="Overmann J."/>
            <person name="Mueller R."/>
        </authorList>
    </citation>
    <scope>NUCLEOTIDE SEQUENCE [LARGE SCALE GENOMIC DNA]</scope>
    <source>
        <strain evidence="3 4">Cm c5</strain>
    </source>
</reference>
<dbReference type="GO" id="GO:0005829">
    <property type="term" value="C:cytosol"/>
    <property type="evidence" value="ECO:0007669"/>
    <property type="project" value="TreeGrafter"/>
</dbReference>
<dbReference type="RefSeq" id="WP_050430939.1">
    <property type="nucleotide sequence ID" value="NZ_CP012159.1"/>
</dbReference>
<dbReference type="PATRIC" id="fig|52.7.peg.3182"/>
<dbReference type="AlphaFoldDB" id="A0A0K1ECZ9"/>
<protein>
    <recommendedName>
        <fullName evidence="2">Ribosome-binding factor A</fullName>
    </recommendedName>
</protein>
<comment type="similarity">
    <text evidence="2">Belongs to the RbfA family.</text>
</comment>
<evidence type="ECO:0000313" key="3">
    <source>
        <dbReference type="EMBL" id="AKT38750.1"/>
    </source>
</evidence>
<dbReference type="PROSITE" id="PS01319">
    <property type="entry name" value="RBFA"/>
    <property type="match status" value="1"/>
</dbReference>
<dbReference type="InterPro" id="IPR020053">
    <property type="entry name" value="Ribosome-bd_factorA_CS"/>
</dbReference>
<dbReference type="PANTHER" id="PTHR33515:SF1">
    <property type="entry name" value="RIBOSOME-BINDING FACTOR A, CHLOROPLASTIC-RELATED"/>
    <property type="match status" value="1"/>
</dbReference>
<dbReference type="GO" id="GO:0030490">
    <property type="term" value="P:maturation of SSU-rRNA"/>
    <property type="evidence" value="ECO:0007669"/>
    <property type="project" value="UniProtKB-UniRule"/>
</dbReference>
<dbReference type="Pfam" id="PF02033">
    <property type="entry name" value="RBFA"/>
    <property type="match status" value="1"/>
</dbReference>
<keyword evidence="4" id="KW-1185">Reference proteome</keyword>
<comment type="function">
    <text evidence="2">One of several proteins that assist in the late maturation steps of the functional core of the 30S ribosomal subunit. Associates with free 30S ribosomal subunits (but not with 30S subunits that are part of 70S ribosomes or polysomes). Required for efficient processing of 16S rRNA. May interact with the 5'-terminal helix region of 16S rRNA.</text>
</comment>